<dbReference type="PANTHER" id="PTHR40254">
    <property type="entry name" value="BLR0577 PROTEIN"/>
    <property type="match status" value="1"/>
</dbReference>
<dbReference type="Gene3D" id="3.50.50.60">
    <property type="entry name" value="FAD/NAD(P)-binding domain"/>
    <property type="match status" value="1"/>
</dbReference>
<dbReference type="RefSeq" id="WP_122102464.1">
    <property type="nucleotide sequence ID" value="NZ_RFLY01000022.1"/>
</dbReference>
<dbReference type="InterPro" id="IPR036188">
    <property type="entry name" value="FAD/NAD-bd_sf"/>
</dbReference>
<dbReference type="AlphaFoldDB" id="A0A3M2HDZ4"/>
<evidence type="ECO:0000256" key="1">
    <source>
        <dbReference type="SAM" id="Phobius"/>
    </source>
</evidence>
<keyword evidence="1" id="KW-1133">Transmembrane helix</keyword>
<evidence type="ECO:0000313" key="4">
    <source>
        <dbReference type="Proteomes" id="UP000275012"/>
    </source>
</evidence>
<comment type="caution">
    <text evidence="3">The sequence shown here is derived from an EMBL/GenBank/DDBJ whole genome shotgun (WGS) entry which is preliminary data.</text>
</comment>
<dbReference type="SUPFAM" id="SSF51905">
    <property type="entry name" value="FAD/NAD(P)-binding domain"/>
    <property type="match status" value="1"/>
</dbReference>
<feature type="domain" description="FAD-dependent urate hydroxylase HpyO/Asp monooxygenase CreE-like FAD/NAD(P)-binding" evidence="2">
    <location>
        <begin position="10"/>
        <end position="154"/>
    </location>
</feature>
<dbReference type="InterPro" id="IPR038732">
    <property type="entry name" value="HpyO/CreE_NAD-binding"/>
</dbReference>
<accession>A0A3M2HDZ4</accession>
<name>A0A3M2HDZ4_9GAMM</name>
<protein>
    <submittedName>
        <fullName evidence="3">Pyridine nucleotide-disulfide oxidoreductase</fullName>
    </submittedName>
</protein>
<reference evidence="3 4" key="1">
    <citation type="submission" date="2018-10" db="EMBL/GenBank/DDBJ databases">
        <title>Proposal of Lysobacter pythonis sp. nov. isolated from royal pythons (Python regius).</title>
        <authorList>
            <person name="Hans-Juergen B."/>
            <person name="Huptas C."/>
            <person name="Sandra B."/>
            <person name="Igor L."/>
            <person name="Joachim S."/>
            <person name="Siegfried S."/>
            <person name="Mareike W."/>
            <person name="Peter K."/>
        </authorList>
    </citation>
    <scope>NUCLEOTIDE SEQUENCE [LARGE SCALE GENOMIC DNA]</scope>
    <source>
        <strain evidence="3 4">4284/11</strain>
    </source>
</reference>
<sequence length="448" mass="47725">MDTFHDFDFAIIGGGATGVLLALALLPRAAAGQRVALIEPGTPGQGVAYATGDAAHLLNVPAGNMSAFAARPDDFTDYLTTRDGKADAAAFMPRRDYAAYLGQRLAEARAASAAELTHLAASATAIQPESGRFHILLDDGGRLAAGRVALATGNHPRMLPFPAEPARVLAAWDEAAIARIGAEDDLAILGSGLSMVDVVLSLDARGHRGRISVVSRHGLLPLPHPPRRQTLDIDIHALEALSLRQRLGALRAAAREAARQGIGWQALMDALRHHVRPLWRSLDAAGQRRFLRHAARHWDVHRHRIAPVVAARLQARIDDGRLRVWAARIADVATRDDGLALDLRLRGGGRQRLSTAWLVNASGIETRAEGFDDALLGGLLASGLARPGPHGLGFDTDEDGALIDAAGRAHPRLHAIGSPRLGTLWESTAIPDLRIDAAALAERWLASP</sequence>
<dbReference type="Proteomes" id="UP000275012">
    <property type="component" value="Unassembled WGS sequence"/>
</dbReference>
<keyword evidence="1" id="KW-0472">Membrane</keyword>
<keyword evidence="4" id="KW-1185">Reference proteome</keyword>
<dbReference type="EMBL" id="RFLY01000022">
    <property type="protein sequence ID" value="RMH87931.1"/>
    <property type="molecule type" value="Genomic_DNA"/>
</dbReference>
<dbReference type="Pfam" id="PF13454">
    <property type="entry name" value="NAD_binding_9"/>
    <property type="match status" value="1"/>
</dbReference>
<dbReference type="PANTHER" id="PTHR40254:SF1">
    <property type="entry name" value="BLR0577 PROTEIN"/>
    <property type="match status" value="1"/>
</dbReference>
<dbReference type="InterPro" id="IPR052189">
    <property type="entry name" value="L-asp_N-monooxygenase_NS-form"/>
</dbReference>
<keyword evidence="1" id="KW-0812">Transmembrane</keyword>
<feature type="transmembrane region" description="Helical" evidence="1">
    <location>
        <begin position="7"/>
        <end position="26"/>
    </location>
</feature>
<dbReference type="PRINTS" id="PR00368">
    <property type="entry name" value="FADPNR"/>
</dbReference>
<proteinExistence type="predicted"/>
<dbReference type="OrthoDB" id="101972at2"/>
<gene>
    <name evidence="3" type="ORF">EBB59_12290</name>
</gene>
<evidence type="ECO:0000259" key="2">
    <source>
        <dbReference type="Pfam" id="PF13454"/>
    </source>
</evidence>
<organism evidence="3 4">
    <name type="scientific">Solilutibacter pythonis</name>
    <dbReference type="NCBI Taxonomy" id="2483112"/>
    <lineage>
        <taxon>Bacteria</taxon>
        <taxon>Pseudomonadati</taxon>
        <taxon>Pseudomonadota</taxon>
        <taxon>Gammaproteobacteria</taxon>
        <taxon>Lysobacterales</taxon>
        <taxon>Lysobacteraceae</taxon>
        <taxon>Solilutibacter</taxon>
    </lineage>
</organism>
<evidence type="ECO:0000313" key="3">
    <source>
        <dbReference type="EMBL" id="RMH87931.1"/>
    </source>
</evidence>